<dbReference type="PANTHER" id="PTHR46382:SF1">
    <property type="entry name" value="PHOSPHATIDATE CYTIDYLYLTRANSFERASE"/>
    <property type="match status" value="1"/>
</dbReference>
<keyword evidence="16" id="KW-0594">Phospholipid biosynthesis</keyword>
<evidence type="ECO:0000256" key="7">
    <source>
        <dbReference type="ARBA" id="ARBA00019373"/>
    </source>
</evidence>
<comment type="similarity">
    <text evidence="5 18">Belongs to the CDS family.</text>
</comment>
<evidence type="ECO:0000256" key="5">
    <source>
        <dbReference type="ARBA" id="ARBA00010185"/>
    </source>
</evidence>
<dbReference type="EMBL" id="PGTN01000015">
    <property type="protein sequence ID" value="PJF48400.1"/>
    <property type="molecule type" value="Genomic_DNA"/>
</dbReference>
<dbReference type="GO" id="GO:0004605">
    <property type="term" value="F:phosphatidate cytidylyltransferase activity"/>
    <property type="evidence" value="ECO:0007669"/>
    <property type="project" value="UniProtKB-EC"/>
</dbReference>
<evidence type="ECO:0000256" key="18">
    <source>
        <dbReference type="RuleBase" id="RU003938"/>
    </source>
</evidence>
<evidence type="ECO:0000256" key="4">
    <source>
        <dbReference type="ARBA" id="ARBA00005189"/>
    </source>
</evidence>
<keyword evidence="8" id="KW-1003">Cell membrane</keyword>
<evidence type="ECO:0000256" key="13">
    <source>
        <dbReference type="ARBA" id="ARBA00022989"/>
    </source>
</evidence>
<dbReference type="GO" id="GO:0016024">
    <property type="term" value="P:CDP-diacylglycerol biosynthetic process"/>
    <property type="evidence" value="ECO:0007669"/>
    <property type="project" value="UniProtKB-UniPathway"/>
</dbReference>
<evidence type="ECO:0000256" key="9">
    <source>
        <dbReference type="ARBA" id="ARBA00022516"/>
    </source>
</evidence>
<dbReference type="GO" id="GO:0005886">
    <property type="term" value="C:plasma membrane"/>
    <property type="evidence" value="ECO:0007669"/>
    <property type="project" value="UniProtKB-SubCell"/>
</dbReference>
<evidence type="ECO:0000256" key="11">
    <source>
        <dbReference type="ARBA" id="ARBA00022692"/>
    </source>
</evidence>
<gene>
    <name evidence="20" type="ORF">CUN48_03515</name>
</gene>
<name>A0A2M8QF17_9CHLR</name>
<evidence type="ECO:0000256" key="6">
    <source>
        <dbReference type="ARBA" id="ARBA00012487"/>
    </source>
</evidence>
<organism evidence="20 21">
    <name type="scientific">Candidatus Thermofonsia Clade 3 bacterium</name>
    <dbReference type="NCBI Taxonomy" id="2364212"/>
    <lineage>
        <taxon>Bacteria</taxon>
        <taxon>Bacillati</taxon>
        <taxon>Chloroflexota</taxon>
        <taxon>Candidatus Thermofontia</taxon>
        <taxon>Candidatus Thermofonsia Clade 3</taxon>
    </lineage>
</organism>
<keyword evidence="14" id="KW-0443">Lipid metabolism</keyword>
<dbReference type="InterPro" id="IPR000374">
    <property type="entry name" value="PC_trans"/>
</dbReference>
<dbReference type="Proteomes" id="UP000230790">
    <property type="component" value="Unassembled WGS sequence"/>
</dbReference>
<evidence type="ECO:0000256" key="1">
    <source>
        <dbReference type="ARBA" id="ARBA00001698"/>
    </source>
</evidence>
<comment type="pathway">
    <text evidence="4">Lipid metabolism.</text>
</comment>
<feature type="transmembrane region" description="Helical" evidence="19">
    <location>
        <begin position="127"/>
        <end position="146"/>
    </location>
</feature>
<protein>
    <recommendedName>
        <fullName evidence="7 18">Phosphatidate cytidylyltransferase</fullName>
        <ecNumber evidence="6 18">2.7.7.41</ecNumber>
    </recommendedName>
</protein>
<evidence type="ECO:0000256" key="3">
    <source>
        <dbReference type="ARBA" id="ARBA00005119"/>
    </source>
</evidence>
<keyword evidence="9" id="KW-0444">Lipid biosynthesis</keyword>
<feature type="transmembrane region" description="Helical" evidence="19">
    <location>
        <begin position="186"/>
        <end position="205"/>
    </location>
</feature>
<evidence type="ECO:0000256" key="17">
    <source>
        <dbReference type="ARBA" id="ARBA00023264"/>
    </source>
</evidence>
<sequence>MCCGPTSTRRSSRRPLSTTASANAVLVGLPVSSTRAWRLTQPYRIASLQTSSNDLAARLIGGAATVIVAGVFGALGGWWFTLLIAAAIARATFELWRLLRRAGYHPSLAVALGATAAAFVGVRLPSLFVLIPALTLVLLASLAWQLQRAQTRNFGDWAVSFAGGFYLGWTGGHLAELIVLPPDGRWWLALTLATLWSADSMAYVFGRLLGKHKLAPTISPSKTWEGYIAGVIASTLAGIILGLFAPFGTPIGAVAGILVGALSPLGDLVESMIKRQAHAKDSGNVIPGHGGVFDRIDSLLWASVVVTYVAVMTSGTFQLP</sequence>
<dbReference type="AlphaFoldDB" id="A0A2M8QF17"/>
<evidence type="ECO:0000256" key="8">
    <source>
        <dbReference type="ARBA" id="ARBA00022475"/>
    </source>
</evidence>
<feature type="transmembrane region" description="Helical" evidence="19">
    <location>
        <begin position="299"/>
        <end position="319"/>
    </location>
</feature>
<comment type="subcellular location">
    <subcellularLocation>
        <location evidence="2">Cell membrane</location>
        <topology evidence="2">Multi-pass membrane protein</topology>
    </subcellularLocation>
</comment>
<evidence type="ECO:0000256" key="10">
    <source>
        <dbReference type="ARBA" id="ARBA00022679"/>
    </source>
</evidence>
<reference evidence="20 21" key="1">
    <citation type="submission" date="2017-11" db="EMBL/GenBank/DDBJ databases">
        <title>Evolution of Phototrophy in the Chloroflexi Phylum Driven by Horizontal Gene Transfer.</title>
        <authorList>
            <person name="Ward L.M."/>
            <person name="Hemp J."/>
            <person name="Shih P.M."/>
            <person name="Mcglynn S.E."/>
            <person name="Fischer W."/>
        </authorList>
    </citation>
    <scope>NUCLEOTIDE SEQUENCE [LARGE SCALE GENOMIC DNA]</scope>
    <source>
        <strain evidence="20">JP3_7</strain>
    </source>
</reference>
<keyword evidence="17" id="KW-1208">Phospholipid metabolism</keyword>
<evidence type="ECO:0000256" key="14">
    <source>
        <dbReference type="ARBA" id="ARBA00023098"/>
    </source>
</evidence>
<keyword evidence="15 19" id="KW-0472">Membrane</keyword>
<evidence type="ECO:0000256" key="19">
    <source>
        <dbReference type="SAM" id="Phobius"/>
    </source>
</evidence>
<proteinExistence type="inferred from homology"/>
<comment type="caution">
    <text evidence="20">The sequence shown here is derived from an EMBL/GenBank/DDBJ whole genome shotgun (WGS) entry which is preliminary data.</text>
</comment>
<dbReference type="EC" id="2.7.7.41" evidence="6 18"/>
<keyword evidence="13 19" id="KW-1133">Transmembrane helix</keyword>
<feature type="transmembrane region" description="Helical" evidence="19">
    <location>
        <begin position="60"/>
        <end position="90"/>
    </location>
</feature>
<dbReference type="PROSITE" id="PS01315">
    <property type="entry name" value="CDS"/>
    <property type="match status" value="1"/>
</dbReference>
<dbReference type="PANTHER" id="PTHR46382">
    <property type="entry name" value="PHOSPHATIDATE CYTIDYLYLTRANSFERASE"/>
    <property type="match status" value="1"/>
</dbReference>
<evidence type="ECO:0000256" key="16">
    <source>
        <dbReference type="ARBA" id="ARBA00023209"/>
    </source>
</evidence>
<dbReference type="UniPathway" id="UPA00557">
    <property type="reaction ID" value="UER00614"/>
</dbReference>
<evidence type="ECO:0000256" key="2">
    <source>
        <dbReference type="ARBA" id="ARBA00004651"/>
    </source>
</evidence>
<evidence type="ECO:0000256" key="15">
    <source>
        <dbReference type="ARBA" id="ARBA00023136"/>
    </source>
</evidence>
<dbReference type="Pfam" id="PF01148">
    <property type="entry name" value="CTP_transf_1"/>
    <property type="match status" value="1"/>
</dbReference>
<keyword evidence="10 18" id="KW-0808">Transferase</keyword>
<comment type="catalytic activity">
    <reaction evidence="1 18">
        <text>a 1,2-diacyl-sn-glycero-3-phosphate + CTP + H(+) = a CDP-1,2-diacyl-sn-glycerol + diphosphate</text>
        <dbReference type="Rhea" id="RHEA:16229"/>
        <dbReference type="ChEBI" id="CHEBI:15378"/>
        <dbReference type="ChEBI" id="CHEBI:33019"/>
        <dbReference type="ChEBI" id="CHEBI:37563"/>
        <dbReference type="ChEBI" id="CHEBI:58332"/>
        <dbReference type="ChEBI" id="CHEBI:58608"/>
        <dbReference type="EC" id="2.7.7.41"/>
    </reaction>
</comment>
<keyword evidence="11 18" id="KW-0812">Transmembrane</keyword>
<evidence type="ECO:0000313" key="21">
    <source>
        <dbReference type="Proteomes" id="UP000230790"/>
    </source>
</evidence>
<evidence type="ECO:0000256" key="12">
    <source>
        <dbReference type="ARBA" id="ARBA00022695"/>
    </source>
</evidence>
<keyword evidence="12 18" id="KW-0548">Nucleotidyltransferase</keyword>
<feature type="transmembrane region" description="Helical" evidence="19">
    <location>
        <begin position="158"/>
        <end position="180"/>
    </location>
</feature>
<comment type="pathway">
    <text evidence="3 18">Phospholipid metabolism; CDP-diacylglycerol biosynthesis; CDP-diacylglycerol from sn-glycerol 3-phosphate: step 3/3.</text>
</comment>
<feature type="transmembrane region" description="Helical" evidence="19">
    <location>
        <begin position="226"/>
        <end position="245"/>
    </location>
</feature>
<accession>A0A2M8QF17</accession>
<evidence type="ECO:0000313" key="20">
    <source>
        <dbReference type="EMBL" id="PJF48400.1"/>
    </source>
</evidence>